<dbReference type="PANTHER" id="PTHR35190">
    <property type="entry name" value="PROTEIN DCD1B"/>
    <property type="match status" value="1"/>
</dbReference>
<organism evidence="1">
    <name type="scientific">viral metagenome</name>
    <dbReference type="NCBI Taxonomy" id="1070528"/>
    <lineage>
        <taxon>unclassified sequences</taxon>
        <taxon>metagenomes</taxon>
        <taxon>organismal metagenomes</taxon>
    </lineage>
</organism>
<dbReference type="InterPro" id="IPR047794">
    <property type="entry name" value="C45_proenzyme-like"/>
</dbReference>
<dbReference type="InterPro" id="IPR047803">
    <property type="entry name" value="DCD1A/B-like"/>
</dbReference>
<protein>
    <submittedName>
        <fullName evidence="1">Uncharacterized protein</fullName>
    </submittedName>
</protein>
<evidence type="ECO:0000313" key="1">
    <source>
        <dbReference type="EMBL" id="QHT35278.1"/>
    </source>
</evidence>
<dbReference type="EMBL" id="MN739016">
    <property type="protein sequence ID" value="QHT35278.1"/>
    <property type="molecule type" value="Genomic_DNA"/>
</dbReference>
<dbReference type="PANTHER" id="PTHR35190:SF2">
    <property type="entry name" value="PROTEIN DCD1B"/>
    <property type="match status" value="1"/>
</dbReference>
<reference evidence="1" key="1">
    <citation type="journal article" date="2020" name="Nature">
        <title>Giant virus diversity and host interactions through global metagenomics.</title>
        <authorList>
            <person name="Schulz F."/>
            <person name="Roux S."/>
            <person name="Paez-Espino D."/>
            <person name="Jungbluth S."/>
            <person name="Walsh D.A."/>
            <person name="Denef V.J."/>
            <person name="McMahon K.D."/>
            <person name="Konstantinidis K.T."/>
            <person name="Eloe-Fadrosh E.A."/>
            <person name="Kyrpides N.C."/>
            <person name="Woyke T."/>
        </authorList>
    </citation>
    <scope>NUCLEOTIDE SEQUENCE</scope>
    <source>
        <strain evidence="1">GVMAG-M-3300009180-1</strain>
    </source>
</reference>
<accession>A0A6C0F1J9</accession>
<dbReference type="NCBIfam" id="NF040521">
    <property type="entry name" value="C45_proenzyme"/>
    <property type="match status" value="1"/>
</dbReference>
<name>A0A6C0F1J9_9ZZZZ</name>
<sequence length="433" mass="49396">MKRTRKNQTSIKIKTTINGELIEEKEGWKKVRIYGKPYERGFAHGVLLCKELERVKQSLEFIVRENLKIKLSEYTHKCKTEILPIVKKEYPEIYQELRGISAGAKQMGVSVSILFLVAWNSYLSFNPPPERCSAFIATGDATESGEIVMAHNTHTDFLTGQLLNIIMTVEPLEGHAFTMQTSPGYVASSSDWFLCSNGIIGCETTISKVNFQPDFKHGHPYFCRIRNVMQYAKTLDDCIVMMVEHNAGDYPCSWQFGDIKTNEIMLLELGLEIYSVERLFNGIFHGMNSAMDFKLRSLETNDTGHTDGSTSVGARNNRLNFLLNSKYYGKINLAVAKMIISDHYDEVAAEDKMTARTICKHSELDAATDFMLKGCTDGKVVDSKLAQNMHFYGRFGSCCGRIFDIKEHVKKHPKYEKCLPFIKNFERYKWTHL</sequence>
<dbReference type="Gene3D" id="3.60.60.30">
    <property type="match status" value="1"/>
</dbReference>
<proteinExistence type="predicted"/>
<dbReference type="AlphaFoldDB" id="A0A6C0F1J9"/>